<dbReference type="SMART" id="SM00869">
    <property type="entry name" value="Autotransporter"/>
    <property type="match status" value="1"/>
</dbReference>
<evidence type="ECO:0000256" key="1">
    <source>
        <dbReference type="ARBA" id="ARBA00022729"/>
    </source>
</evidence>
<dbReference type="NCBIfam" id="TIGR01414">
    <property type="entry name" value="autotrans_barl"/>
    <property type="match status" value="1"/>
</dbReference>
<evidence type="ECO:0000259" key="3">
    <source>
        <dbReference type="PROSITE" id="PS51208"/>
    </source>
</evidence>
<dbReference type="PANTHER" id="PTHR35037">
    <property type="entry name" value="C-TERMINAL REGION OF AIDA-LIKE PROTEIN"/>
    <property type="match status" value="1"/>
</dbReference>
<dbReference type="InterPro" id="IPR036709">
    <property type="entry name" value="Autotransporte_beta_dom_sf"/>
</dbReference>
<dbReference type="InterPro" id="IPR012332">
    <property type="entry name" value="Autotransporter_pectin_lyase_C"/>
</dbReference>
<dbReference type="Proteomes" id="UP001628091">
    <property type="component" value="Unassembled WGS sequence"/>
</dbReference>
<dbReference type="InterPro" id="IPR011050">
    <property type="entry name" value="Pectin_lyase_fold/virulence"/>
</dbReference>
<dbReference type="Gene3D" id="2.160.20.20">
    <property type="match status" value="5"/>
</dbReference>
<dbReference type="CDD" id="cd01344">
    <property type="entry name" value="PL2_Passenger_AT"/>
    <property type="match status" value="1"/>
</dbReference>
<feature type="domain" description="Autotransporter" evidence="3">
    <location>
        <begin position="1409"/>
        <end position="1691"/>
    </location>
</feature>
<keyword evidence="5" id="KW-1185">Reference proteome</keyword>
<dbReference type="InterPro" id="IPR006315">
    <property type="entry name" value="OM_autotransptr_brl_dom"/>
</dbReference>
<dbReference type="InterPro" id="IPR043990">
    <property type="entry name" value="AC_1"/>
</dbReference>
<dbReference type="InterPro" id="IPR051551">
    <property type="entry name" value="Autotransporter_adhesion"/>
</dbReference>
<evidence type="ECO:0000313" key="5">
    <source>
        <dbReference type="Proteomes" id="UP001628091"/>
    </source>
</evidence>
<evidence type="ECO:0000256" key="2">
    <source>
        <dbReference type="SAM" id="MobiDB-lite"/>
    </source>
</evidence>
<keyword evidence="1" id="KW-0732">Signal</keyword>
<dbReference type="NCBIfam" id="TIGR02601">
    <property type="entry name" value="autotrns_rpt"/>
    <property type="match status" value="12"/>
</dbReference>
<organism evidence="4 5">
    <name type="scientific">Phyllobacterium phragmitis</name>
    <dbReference type="NCBI Taxonomy" id="2670329"/>
    <lineage>
        <taxon>Bacteria</taxon>
        <taxon>Pseudomonadati</taxon>
        <taxon>Pseudomonadota</taxon>
        <taxon>Alphaproteobacteria</taxon>
        <taxon>Hyphomicrobiales</taxon>
        <taxon>Phyllobacteriaceae</taxon>
        <taxon>Phyllobacterium</taxon>
    </lineage>
</organism>
<dbReference type="Gene3D" id="2.40.128.130">
    <property type="entry name" value="Autotransporter beta-domain"/>
    <property type="match status" value="1"/>
</dbReference>
<gene>
    <name evidence="4" type="ORF">PPNSA23_09930</name>
</gene>
<name>A0ABQ0GWL0_9HYPH</name>
<dbReference type="SUPFAM" id="SSF51126">
    <property type="entry name" value="Pectin lyase-like"/>
    <property type="match status" value="4"/>
</dbReference>
<proteinExistence type="predicted"/>
<reference evidence="4 5" key="1">
    <citation type="submission" date="2024-10" db="EMBL/GenBank/DDBJ databases">
        <title>Isolation, draft genome sequencing and identification of Phyllobacterium sp. NSA23, isolated from leaf soil.</title>
        <authorList>
            <person name="Akita H."/>
        </authorList>
    </citation>
    <scope>NUCLEOTIDE SEQUENCE [LARGE SCALE GENOMIC DNA]</scope>
    <source>
        <strain evidence="4 5">NSA23</strain>
    </source>
</reference>
<dbReference type="InterPro" id="IPR013425">
    <property type="entry name" value="Autotrns_rpt"/>
</dbReference>
<dbReference type="Pfam" id="PF18883">
    <property type="entry name" value="AC_1"/>
    <property type="match status" value="1"/>
</dbReference>
<evidence type="ECO:0000313" key="4">
    <source>
        <dbReference type="EMBL" id="GAB1581050.1"/>
    </source>
</evidence>
<feature type="region of interest" description="Disordered" evidence="2">
    <location>
        <begin position="32"/>
        <end position="62"/>
    </location>
</feature>
<comment type="caution">
    <text evidence="4">The sequence shown here is derived from an EMBL/GenBank/DDBJ whole genome shotgun (WGS) entry which is preliminary data.</text>
</comment>
<dbReference type="PROSITE" id="PS51208">
    <property type="entry name" value="AUTOTRANSPORTER"/>
    <property type="match status" value="1"/>
</dbReference>
<dbReference type="EMBL" id="BAAFZP010000001">
    <property type="protein sequence ID" value="GAB1581050.1"/>
    <property type="molecule type" value="Genomic_DNA"/>
</dbReference>
<dbReference type="PANTHER" id="PTHR35037:SF3">
    <property type="entry name" value="C-TERMINAL REGION OF AIDA-LIKE PROTEIN"/>
    <property type="match status" value="1"/>
</dbReference>
<protein>
    <submittedName>
        <fullName evidence="4">Autotransporter-associated beta strand repeat-containing protein</fullName>
    </submittedName>
</protein>
<dbReference type="Pfam" id="PF12951">
    <property type="entry name" value="PATR"/>
    <property type="match status" value="14"/>
</dbReference>
<sequence>MGLGTGFFLNGTTGLNVEAAAGETVTISDNIDSDAYNGAGYENNPDPAGDGVDKGVTQSGPGTLELRGTNTYAGGTTINSGTVNVVADSNLGHANGNVIINDGTLQLGASFDSARGVTLGSANSKIDTLDNDNTLSGILSGSSGALNKIGTGMLTLTGDNTYGGGTKVDGGVLQLGDGGTTGSIKNNVALADGTELRVNRSNAVTLDNVISGGGKVSQIGSGTTTLTGNNSYSGGTEIKDGILNVSSDANLGDASGGVAIDGGTLQFGASFDSARAVTLGAGNGTIDTMTNSNTLSGAISGPGALTKIGTGTLTLAGDNSYEGGTSVNGGVLQLGDGGTSGSITGDVALASGTELKVNRSDQVTLDSVVSGDGKFTQAGTGTTILTRDNTNTGGTAVDSGVLQLGNGGTSGSVTGDVTVASGAELKINRSDEVTLDNAISGDGKFAQSGTGTTILTKDNTNTGGTSVDSGVLQLGNGGTSGSVTGDVAVADGAELRVDRSDEVTLDNVISGGGKFTQAGSGTTVLSGANSYSGGTAITDGVLKVSSDGNLGDASGGVSIDGGTLQFGASFDTARAVTLGANDGTIDTMGNTNRLSGAITGDGGLTKAGDGTLVLAGDNSYAGGTTIAGGVLQIGDGGTSGSITGDVTVAGGAELKVDRSDEVTLDGAISGDGRFVQAGSGTTVLSGINTHRGGTDITGGVLQVSSDANLGDASGPLVVDGGVLRYGASFDSVRNMTLGENNGTIDTMDNTNTLAGVISGKGGLVKAGDGTLILTGNNSYEGGTTIDAGILQVGNGGTSGSISGDVALAEGTELIIKHADAVTLGAVSGGGALTQAGSGTTTVTGAAGYTGDTTIEDGILRLAGGGSVEKSDRVTADATFDISGIAGSQTTIQSLAGKESGRVTLGGKDLIIANGKDAFAGIIEGDGGLTINGGHQTLTGDNTYKGGTLIGDDGTLEIGDGGTSGSVADPIENRGVLIYNLSGEYRINQITGDGALVQTGGGTGLIDRKQNYTSRTIIDAGNMLKLVGDGDISASSGVTADGTFDISGLNADMTSIKGLSGGPDGRVHLGAKDLAITAAENDDFQGIIDGTGGLSVTGGRQILSGDNEYTGGTHIARGAALQLGNGGTSGSVRGGITIDGLLAFNRSDTFTADNPLSGAGVIEQIGSGTTILAGDNSGFSGTTNIRAGALAVNGRLCGPMNVFAGGRLQGTGTVCDTSNAGTVAPGNSFGTLTIDGNYVGNGGTLEIETALGGDGNTQTDMLVVTGDTSGQTYVRVINRGGLGARTSQGIKIIDIEGQSDGTFTLVGDYTTRKGESAVIGGAYAYTLNKNGIATPGDGDWYLRSQYAPQPGAPLYEAYTQVLNRLNRMATLAERTGNRYWTGAAYRPVAQGDGPGQGFGEATGGFGSGPALTEAGLIWSRIEAAHGRHHLDQSLTDAEYEIDSWKLEAGADGQFYENARGRLIGSAWVSYGTATADIASYYGHGSMEVGGTGLGAALTWYDDAGYYLDGKAQITWFDSDLNSATLRRGLADGHNSLGYAMSLESGQRIALSEHWLLTPQAQLTYATLDLDAFSDPYGARVGYDRPDSLTARIGLAANYQSAWQDALGFTRQADLYGIASLTREFLGRNKWTVSGERFTTTEENVWAEIGAGGTYNWNDGRYGMYAKLAAQTNLDDFANSYTISGNLAFRVKW</sequence>
<accession>A0ABQ0GWL0</accession>
<dbReference type="InterPro" id="IPR005546">
    <property type="entry name" value="Autotransporte_beta"/>
</dbReference>
<dbReference type="SUPFAM" id="SSF103515">
    <property type="entry name" value="Autotransporter"/>
    <property type="match status" value="1"/>
</dbReference>